<feature type="compositionally biased region" description="Low complexity" evidence="10">
    <location>
        <begin position="416"/>
        <end position="452"/>
    </location>
</feature>
<dbReference type="Pfam" id="PF11799">
    <property type="entry name" value="IMS_C"/>
    <property type="match status" value="1"/>
</dbReference>
<evidence type="ECO:0000256" key="7">
    <source>
        <dbReference type="ARBA" id="ARBA00023204"/>
    </source>
</evidence>
<feature type="compositionally biased region" description="Low complexity" evidence="10">
    <location>
        <begin position="469"/>
        <end position="479"/>
    </location>
</feature>
<dbReference type="PIRSF" id="PIRSF036603">
    <property type="entry name" value="DPol_eta"/>
    <property type="match status" value="1"/>
</dbReference>
<dbReference type="GO" id="GO:0009314">
    <property type="term" value="P:response to radiation"/>
    <property type="evidence" value="ECO:0007669"/>
    <property type="project" value="TreeGrafter"/>
</dbReference>
<dbReference type="InterPro" id="IPR052230">
    <property type="entry name" value="DNA_polymerase_eta"/>
</dbReference>
<keyword evidence="8" id="KW-0539">Nucleus</keyword>
<feature type="compositionally biased region" description="Basic and acidic residues" evidence="10">
    <location>
        <begin position="485"/>
        <end position="506"/>
    </location>
</feature>
<feature type="domain" description="UmuC" evidence="11">
    <location>
        <begin position="20"/>
        <end position="232"/>
    </location>
</feature>
<organism evidence="13">
    <name type="scientific">Lichtheimia ramosa</name>
    <dbReference type="NCBI Taxonomy" id="688394"/>
    <lineage>
        <taxon>Eukaryota</taxon>
        <taxon>Fungi</taxon>
        <taxon>Fungi incertae sedis</taxon>
        <taxon>Mucoromycota</taxon>
        <taxon>Mucoromycotina</taxon>
        <taxon>Mucoromycetes</taxon>
        <taxon>Mucorales</taxon>
        <taxon>Lichtheimiaceae</taxon>
        <taxon>Lichtheimia</taxon>
    </lineage>
</organism>
<evidence type="ECO:0000256" key="1">
    <source>
        <dbReference type="ARBA" id="ARBA00004123"/>
    </source>
</evidence>
<dbReference type="GO" id="GO:0003684">
    <property type="term" value="F:damaged DNA binding"/>
    <property type="evidence" value="ECO:0007669"/>
    <property type="project" value="InterPro"/>
</dbReference>
<dbReference type="SUPFAM" id="SSF56672">
    <property type="entry name" value="DNA/RNA polymerases"/>
    <property type="match status" value="1"/>
</dbReference>
<dbReference type="AlphaFoldDB" id="A0A077WSV4"/>
<dbReference type="GO" id="GO:0035861">
    <property type="term" value="C:site of double-strand break"/>
    <property type="evidence" value="ECO:0007669"/>
    <property type="project" value="TreeGrafter"/>
</dbReference>
<evidence type="ECO:0000256" key="6">
    <source>
        <dbReference type="ARBA" id="ARBA00022833"/>
    </source>
</evidence>
<accession>A0A077WSV4</accession>
<keyword evidence="4" id="KW-0227">DNA damage</keyword>
<keyword evidence="5" id="KW-0863">Zinc-finger</keyword>
<evidence type="ECO:0000256" key="3">
    <source>
        <dbReference type="ARBA" id="ARBA00022723"/>
    </source>
</evidence>
<evidence type="ECO:0000256" key="2">
    <source>
        <dbReference type="ARBA" id="ARBA00022679"/>
    </source>
</evidence>
<evidence type="ECO:0000256" key="9">
    <source>
        <dbReference type="ARBA" id="ARBA00044975"/>
    </source>
</evidence>
<dbReference type="Gene3D" id="3.30.1490.100">
    <property type="entry name" value="DNA polymerase, Y-family, little finger domain"/>
    <property type="match status" value="1"/>
</dbReference>
<feature type="region of interest" description="Disordered" evidence="10">
    <location>
        <begin position="537"/>
        <end position="569"/>
    </location>
</feature>
<feature type="compositionally biased region" description="Polar residues" evidence="10">
    <location>
        <begin position="557"/>
        <end position="569"/>
    </location>
</feature>
<evidence type="ECO:0000256" key="4">
    <source>
        <dbReference type="ARBA" id="ARBA00022763"/>
    </source>
</evidence>
<dbReference type="GO" id="GO:0005657">
    <property type="term" value="C:replication fork"/>
    <property type="evidence" value="ECO:0007669"/>
    <property type="project" value="UniProtKB-ARBA"/>
</dbReference>
<dbReference type="Pfam" id="PF00817">
    <property type="entry name" value="IMS"/>
    <property type="match status" value="1"/>
</dbReference>
<dbReference type="Pfam" id="PF18439">
    <property type="entry name" value="zf_UBZ"/>
    <property type="match status" value="1"/>
</dbReference>
<evidence type="ECO:0000259" key="11">
    <source>
        <dbReference type="PROSITE" id="PS50173"/>
    </source>
</evidence>
<keyword evidence="6" id="KW-0862">Zinc</keyword>
<keyword evidence="7" id="KW-0234">DNA repair</keyword>
<name>A0A077WSV4_9FUNG</name>
<dbReference type="SUPFAM" id="SSF100879">
    <property type="entry name" value="Lesion bypass DNA polymerase (Y-family), little finger domain"/>
    <property type="match status" value="1"/>
</dbReference>
<dbReference type="GO" id="GO:0008270">
    <property type="term" value="F:zinc ion binding"/>
    <property type="evidence" value="ECO:0007669"/>
    <property type="project" value="UniProtKB-KW"/>
</dbReference>
<evidence type="ECO:0000256" key="10">
    <source>
        <dbReference type="SAM" id="MobiDB-lite"/>
    </source>
</evidence>
<dbReference type="GO" id="GO:0005634">
    <property type="term" value="C:nucleus"/>
    <property type="evidence" value="ECO:0007669"/>
    <property type="project" value="UniProtKB-SubCell"/>
</dbReference>
<dbReference type="Gene3D" id="3.40.1170.60">
    <property type="match status" value="1"/>
</dbReference>
<dbReference type="InterPro" id="IPR017961">
    <property type="entry name" value="DNA_pol_Y-fam_little_finger"/>
</dbReference>
<evidence type="ECO:0000313" key="13">
    <source>
        <dbReference type="EMBL" id="CDS09752.1"/>
    </source>
</evidence>
<comment type="subcellular location">
    <subcellularLocation>
        <location evidence="1">Nucleus</location>
    </subcellularLocation>
</comment>
<dbReference type="GO" id="GO:0003887">
    <property type="term" value="F:DNA-directed DNA polymerase activity"/>
    <property type="evidence" value="ECO:0007669"/>
    <property type="project" value="TreeGrafter"/>
</dbReference>
<dbReference type="OrthoDB" id="5723at2759"/>
<dbReference type="PROSITE" id="PS51907">
    <property type="entry name" value="ZF_UBZ3"/>
    <property type="match status" value="1"/>
</dbReference>
<dbReference type="GO" id="GO:0042276">
    <property type="term" value="P:error-prone translesion synthesis"/>
    <property type="evidence" value="ECO:0007669"/>
    <property type="project" value="TreeGrafter"/>
</dbReference>
<dbReference type="PANTHER" id="PTHR45873">
    <property type="entry name" value="DNA POLYMERASE ETA"/>
    <property type="match status" value="1"/>
</dbReference>
<gene>
    <name evidence="13" type="ORF">LRAMOSA02429</name>
</gene>
<dbReference type="Gene3D" id="1.10.150.20">
    <property type="entry name" value="5' to 3' exonuclease, C-terminal subdomain"/>
    <property type="match status" value="1"/>
</dbReference>
<reference evidence="13" key="1">
    <citation type="journal article" date="2014" name="Genome Announc.">
        <title>De novo whole-genome sequence and genome annotation of Lichtheimia ramosa.</title>
        <authorList>
            <person name="Linde J."/>
            <person name="Schwartze V."/>
            <person name="Binder U."/>
            <person name="Lass-Florl C."/>
            <person name="Voigt K."/>
            <person name="Horn F."/>
        </authorList>
    </citation>
    <scope>NUCLEOTIDE SEQUENCE</scope>
    <source>
        <strain evidence="13">JMRC FSU:6197</strain>
    </source>
</reference>
<protein>
    <recommendedName>
        <fullName evidence="9">DNA polymerase eta</fullName>
    </recommendedName>
</protein>
<dbReference type="EMBL" id="LK023335">
    <property type="protein sequence ID" value="CDS09752.1"/>
    <property type="molecule type" value="Genomic_DNA"/>
</dbReference>
<dbReference type="InterPro" id="IPR036775">
    <property type="entry name" value="DNA_pol_Y-fam_lit_finger_sf"/>
</dbReference>
<feature type="compositionally biased region" description="Low complexity" evidence="10">
    <location>
        <begin position="539"/>
        <end position="549"/>
    </location>
</feature>
<dbReference type="GO" id="GO:0007064">
    <property type="term" value="P:mitotic sister chromatid cohesion"/>
    <property type="evidence" value="ECO:0007669"/>
    <property type="project" value="UniProtKB-ARBA"/>
</dbReference>
<sequence>MVRVGIPPEQPTAVRQWDGLIAVNYPARRAGVKKRTTIPEALKMCPDIKFLHVATYGPGDIEPQYYPSPSRSTHKVSLDPYRAASKRIFKIFRKYCKTIQRIGLDEGFLDLTDAINKKIIDEYVPHLSDKVDDQVCDVDIDWDELGMVIGKEDDTITWKDLQLAVGGRIAKQIRQEVYDELNYTCSAGIAHNKVVAKLGSSKNKPNNQTVVRTCGVQDFMRDMPFMNIRNLGGKLGNEVETDLGISTAGDVWQFSLEDLQRRFGESTGTWIYNIVRGEDDEEVMPTKAPRSLMAAKSFVKPVKDAKQMQNWIGIMSAELHNRIMTNLEDFSLWPKTLTIHFRATHDSIYRTKSLPMYSRANFRNPERLLQRVTEALSSIEGLYPCIGFALQANGLVPDEAGKHCDISQFFIQNGESSSSNKKADTSSSPTITSSSSHTPSASASSSSPSASSNEATTKKGSILEFYSKTQQPPSSSSTSNKRKAGPLDHFCKRRNQDDTKDDNKHWTCDKCSKRIPIDAVDEHTDYHFALDLQLEERASSNNSSSNSHSNVKRSKVEQGQSTKLFFQPR</sequence>
<dbReference type="PROSITE" id="PS50173">
    <property type="entry name" value="UMUC"/>
    <property type="match status" value="1"/>
</dbReference>
<feature type="domain" description="UBZ3-type" evidence="12">
    <location>
        <begin position="501"/>
        <end position="535"/>
    </location>
</feature>
<dbReference type="InterPro" id="IPR043502">
    <property type="entry name" value="DNA/RNA_pol_sf"/>
</dbReference>
<evidence type="ECO:0000256" key="8">
    <source>
        <dbReference type="ARBA" id="ARBA00023242"/>
    </source>
</evidence>
<dbReference type="FunFam" id="1.10.150.20:FF:000014">
    <property type="entry name" value="Polymerase (DNA directed), eta"/>
    <property type="match status" value="1"/>
</dbReference>
<evidence type="ECO:0000259" key="12">
    <source>
        <dbReference type="PROSITE" id="PS51907"/>
    </source>
</evidence>
<dbReference type="Gene3D" id="3.30.70.270">
    <property type="match status" value="1"/>
</dbReference>
<dbReference type="GO" id="GO:0070987">
    <property type="term" value="P:error-free translesion synthesis"/>
    <property type="evidence" value="ECO:0007669"/>
    <property type="project" value="UniProtKB-ARBA"/>
</dbReference>
<keyword evidence="2" id="KW-0808">Transferase</keyword>
<dbReference type="PANTHER" id="PTHR45873:SF1">
    <property type="entry name" value="DNA POLYMERASE ETA"/>
    <property type="match status" value="1"/>
</dbReference>
<dbReference type="GO" id="GO:0006281">
    <property type="term" value="P:DNA repair"/>
    <property type="evidence" value="ECO:0007669"/>
    <property type="project" value="UniProtKB-KW"/>
</dbReference>
<feature type="region of interest" description="Disordered" evidence="10">
    <location>
        <begin position="415"/>
        <end position="506"/>
    </location>
</feature>
<dbReference type="InterPro" id="IPR043128">
    <property type="entry name" value="Rev_trsase/Diguanyl_cyclase"/>
</dbReference>
<dbReference type="FunFam" id="3.40.1170.60:FF:000008">
    <property type="entry name" value="DNA polymerase eta subunit"/>
    <property type="match status" value="1"/>
</dbReference>
<proteinExistence type="predicted"/>
<dbReference type="InterPro" id="IPR041298">
    <property type="entry name" value="UBZ3"/>
</dbReference>
<evidence type="ECO:0000256" key="5">
    <source>
        <dbReference type="ARBA" id="ARBA00022771"/>
    </source>
</evidence>
<keyword evidence="3" id="KW-0479">Metal-binding</keyword>
<dbReference type="Pfam" id="PF21704">
    <property type="entry name" value="POLH-Rev1_HhH"/>
    <property type="match status" value="1"/>
</dbReference>
<dbReference type="InterPro" id="IPR001126">
    <property type="entry name" value="UmuC"/>
</dbReference>